<dbReference type="Gene3D" id="3.30.70.141">
    <property type="entry name" value="Nucleoside diphosphate kinase-like domain"/>
    <property type="match status" value="1"/>
</dbReference>
<gene>
    <name evidence="1" type="primary">AGM1</name>
    <name evidence="1" type="ORF">SNAT2548_LOCUS33652</name>
</gene>
<proteinExistence type="predicted"/>
<organism evidence="1 2">
    <name type="scientific">Symbiodinium natans</name>
    <dbReference type="NCBI Taxonomy" id="878477"/>
    <lineage>
        <taxon>Eukaryota</taxon>
        <taxon>Sar</taxon>
        <taxon>Alveolata</taxon>
        <taxon>Dinophyceae</taxon>
        <taxon>Suessiales</taxon>
        <taxon>Symbiodiniaceae</taxon>
        <taxon>Symbiodinium</taxon>
    </lineage>
</organism>
<dbReference type="OrthoDB" id="2162449at2759"/>
<feature type="non-terminal residue" evidence="1">
    <location>
        <position position="100"/>
    </location>
</feature>
<dbReference type="SUPFAM" id="SSF54919">
    <property type="entry name" value="Nucleoside diphosphate kinase, NDK"/>
    <property type="match status" value="1"/>
</dbReference>
<protein>
    <submittedName>
        <fullName evidence="1">AGM1 protein</fullName>
    </submittedName>
</protein>
<comment type="caution">
    <text evidence="1">The sequence shown here is derived from an EMBL/GenBank/DDBJ whole genome shotgun (WGS) entry which is preliminary data.</text>
</comment>
<keyword evidence="2" id="KW-1185">Reference proteome</keyword>
<dbReference type="EMBL" id="CAJNDS010002769">
    <property type="protein sequence ID" value="CAE7591032.1"/>
    <property type="molecule type" value="Genomic_DNA"/>
</dbReference>
<dbReference type="InterPro" id="IPR036850">
    <property type="entry name" value="NDK-like_dom_sf"/>
</dbReference>
<name>A0A812UUB2_9DINO</name>
<dbReference type="Proteomes" id="UP000604046">
    <property type="component" value="Unassembled WGS sequence"/>
</dbReference>
<evidence type="ECO:0000313" key="2">
    <source>
        <dbReference type="Proteomes" id="UP000604046"/>
    </source>
</evidence>
<reference evidence="1" key="1">
    <citation type="submission" date="2021-02" db="EMBL/GenBank/DDBJ databases">
        <authorList>
            <person name="Dougan E. K."/>
            <person name="Rhodes N."/>
            <person name="Thang M."/>
            <person name="Chan C."/>
        </authorList>
    </citation>
    <scope>NUCLEOTIDE SEQUENCE</scope>
</reference>
<accession>A0A812UUB2</accession>
<evidence type="ECO:0000313" key="1">
    <source>
        <dbReference type="EMBL" id="CAE7591032.1"/>
    </source>
</evidence>
<dbReference type="AlphaFoldDB" id="A0A812UUB2"/>
<feature type="non-terminal residue" evidence="1">
    <location>
        <position position="1"/>
    </location>
</feature>
<sequence>PWTRFRSEVIGATNPEDAVSGSLRARIRDEWNDLGLLAETNYQDNGVHASASPLEALRERQVWLGDDVTSDAFGQRVAERSSVGLQELVGNCSIALGEKS</sequence>